<dbReference type="InterPro" id="IPR010129">
    <property type="entry name" value="T1SS_HlyD"/>
</dbReference>
<evidence type="ECO:0000256" key="7">
    <source>
        <dbReference type="ARBA" id="ARBA00022989"/>
    </source>
</evidence>
<dbReference type="Proteomes" id="UP000548978">
    <property type="component" value="Unassembled WGS sequence"/>
</dbReference>
<evidence type="ECO:0000256" key="10">
    <source>
        <dbReference type="SAM" id="Coils"/>
    </source>
</evidence>
<gene>
    <name evidence="14" type="ORF">FHS65_002138</name>
</gene>
<dbReference type="Pfam" id="PF25994">
    <property type="entry name" value="HH_AprE"/>
    <property type="match status" value="1"/>
</dbReference>
<feature type="transmembrane region" description="Helical" evidence="9">
    <location>
        <begin position="40"/>
        <end position="60"/>
    </location>
</feature>
<evidence type="ECO:0000256" key="5">
    <source>
        <dbReference type="ARBA" id="ARBA00022519"/>
    </source>
</evidence>
<dbReference type="PANTHER" id="PTHR30386:SF17">
    <property type="entry name" value="ALKALINE PROTEASE SECRETION PROTEIN APRE"/>
    <property type="match status" value="1"/>
</dbReference>
<dbReference type="EMBL" id="JACIJB010000010">
    <property type="protein sequence ID" value="MBB5661377.1"/>
    <property type="molecule type" value="Genomic_DNA"/>
</dbReference>
<dbReference type="OrthoDB" id="9810980at2"/>
<comment type="subcellular location">
    <subcellularLocation>
        <location evidence="1 9">Cell inner membrane</location>
        <topology evidence="1 9">Single-pass membrane protein</topology>
    </subcellularLocation>
</comment>
<name>A0A7W9A4P4_9CAUL</name>
<evidence type="ECO:0000259" key="12">
    <source>
        <dbReference type="Pfam" id="PF25994"/>
    </source>
</evidence>
<sequence length="463" mass="49483">MSELDFPDLGRPATAPAAPTDAPVPAAGPEGPDDSPRSELLVGGAIIALFFVLFLGWAAFAPLDAGAFASGQVSVSGNRQAVQHRDGGVVSALHVAEGDTVEAGQILIEVAGGELAATERGLTGQVVALLAQRARLEAERSGLGSIPVPPEFAAMSPGDQALADEAMSLQRQQFTARRSGRSTERGVLGQRVSQLQQQVSGYERQLVANAEQKRLIEEELADVRSLAEQGYAPISRVRALERQAAALDGEAGSLRAEIARANEAMGEARLQMSGVGTDMDEDVTEQLRAVEVQLNELQPRLTEVRAQIERNRVRAPVSGQVVGLTIFTPGGVIQAGQTLMEIVPSNASQVIVARINPNDIDNLRVGLLTEVKFPGLRTSNPPVLRGRVERLSADSFTEEGSNNRYFRAEIVVPPEELAKLGRGADSIRSGSPVEVVIVLRRRTLLQYLVEPLVRGLWRTGSEL</sequence>
<keyword evidence="5 9" id="KW-0997">Cell inner membrane</keyword>
<evidence type="ECO:0000256" key="8">
    <source>
        <dbReference type="ARBA" id="ARBA00023136"/>
    </source>
</evidence>
<evidence type="ECO:0000256" key="2">
    <source>
        <dbReference type="ARBA" id="ARBA00009477"/>
    </source>
</evidence>
<accession>A0A7W9A4P4</accession>
<feature type="domain" description="AprE-like long alpha-helical hairpin" evidence="12">
    <location>
        <begin position="117"/>
        <end position="306"/>
    </location>
</feature>
<keyword evidence="4 9" id="KW-1003">Cell membrane</keyword>
<dbReference type="RefSeq" id="WP_123285727.1">
    <property type="nucleotide sequence ID" value="NZ_JACIJB010000010.1"/>
</dbReference>
<keyword evidence="6 9" id="KW-0812">Transmembrane</keyword>
<dbReference type="Gene3D" id="1.10.287.1490">
    <property type="match status" value="1"/>
</dbReference>
<dbReference type="NCBIfam" id="TIGR01843">
    <property type="entry name" value="type_I_hlyD"/>
    <property type="match status" value="1"/>
</dbReference>
<feature type="compositionally biased region" description="Low complexity" evidence="11">
    <location>
        <begin position="12"/>
        <end position="29"/>
    </location>
</feature>
<evidence type="ECO:0000259" key="13">
    <source>
        <dbReference type="Pfam" id="PF26002"/>
    </source>
</evidence>
<feature type="coiled-coil region" evidence="10">
    <location>
        <begin position="192"/>
        <end position="271"/>
    </location>
</feature>
<keyword evidence="10" id="KW-0175">Coiled coil</keyword>
<evidence type="ECO:0000256" key="9">
    <source>
        <dbReference type="RuleBase" id="RU365093"/>
    </source>
</evidence>
<comment type="similarity">
    <text evidence="2 9">Belongs to the membrane fusion protein (MFP) (TC 8.A.1) family.</text>
</comment>
<evidence type="ECO:0000256" key="4">
    <source>
        <dbReference type="ARBA" id="ARBA00022475"/>
    </source>
</evidence>
<keyword evidence="7 9" id="KW-1133">Transmembrane helix</keyword>
<evidence type="ECO:0000256" key="3">
    <source>
        <dbReference type="ARBA" id="ARBA00022448"/>
    </source>
</evidence>
<dbReference type="Gene3D" id="2.40.50.100">
    <property type="match status" value="1"/>
</dbReference>
<dbReference type="InterPro" id="IPR058982">
    <property type="entry name" value="Beta-barrel_AprE"/>
</dbReference>
<dbReference type="Pfam" id="PF26002">
    <property type="entry name" value="Beta-barrel_AprE"/>
    <property type="match status" value="1"/>
</dbReference>
<dbReference type="PANTHER" id="PTHR30386">
    <property type="entry name" value="MEMBRANE FUSION SUBUNIT OF EMRAB-TOLC MULTIDRUG EFFLUX PUMP"/>
    <property type="match status" value="1"/>
</dbReference>
<evidence type="ECO:0000313" key="14">
    <source>
        <dbReference type="EMBL" id="MBB5661377.1"/>
    </source>
</evidence>
<keyword evidence="15" id="KW-1185">Reference proteome</keyword>
<dbReference type="InterPro" id="IPR058781">
    <property type="entry name" value="HH_AprE-like"/>
</dbReference>
<keyword evidence="8 9" id="KW-0472">Membrane</keyword>
<evidence type="ECO:0000256" key="1">
    <source>
        <dbReference type="ARBA" id="ARBA00004377"/>
    </source>
</evidence>
<dbReference type="GO" id="GO:0005886">
    <property type="term" value="C:plasma membrane"/>
    <property type="evidence" value="ECO:0007669"/>
    <property type="project" value="UniProtKB-SubCell"/>
</dbReference>
<feature type="region of interest" description="Disordered" evidence="11">
    <location>
        <begin position="1"/>
        <end position="36"/>
    </location>
</feature>
<dbReference type="AlphaFoldDB" id="A0A7W9A4P4"/>
<evidence type="ECO:0000256" key="6">
    <source>
        <dbReference type="ARBA" id="ARBA00022692"/>
    </source>
</evidence>
<dbReference type="PRINTS" id="PR01490">
    <property type="entry name" value="RTXTOXIND"/>
</dbReference>
<feature type="domain" description="AprE-like beta-barrel" evidence="13">
    <location>
        <begin position="350"/>
        <end position="439"/>
    </location>
</feature>
<keyword evidence="3 9" id="KW-0813">Transport</keyword>
<dbReference type="InterPro" id="IPR050739">
    <property type="entry name" value="MFP"/>
</dbReference>
<comment type="caution">
    <text evidence="14">The sequence shown here is derived from an EMBL/GenBank/DDBJ whole genome shotgun (WGS) entry which is preliminary data.</text>
</comment>
<evidence type="ECO:0000313" key="15">
    <source>
        <dbReference type="Proteomes" id="UP000548978"/>
    </source>
</evidence>
<evidence type="ECO:0000256" key="11">
    <source>
        <dbReference type="SAM" id="MobiDB-lite"/>
    </source>
</evidence>
<organism evidence="14 15">
    <name type="scientific">Brevundimonas halotolerans</name>
    <dbReference type="NCBI Taxonomy" id="69670"/>
    <lineage>
        <taxon>Bacteria</taxon>
        <taxon>Pseudomonadati</taxon>
        <taxon>Pseudomonadota</taxon>
        <taxon>Alphaproteobacteria</taxon>
        <taxon>Caulobacterales</taxon>
        <taxon>Caulobacteraceae</taxon>
        <taxon>Brevundimonas</taxon>
    </lineage>
</organism>
<proteinExistence type="inferred from homology"/>
<protein>
    <recommendedName>
        <fullName evidence="9">Membrane fusion protein (MFP) family protein</fullName>
    </recommendedName>
</protein>
<dbReference type="GO" id="GO:0015031">
    <property type="term" value="P:protein transport"/>
    <property type="evidence" value="ECO:0007669"/>
    <property type="project" value="InterPro"/>
</dbReference>
<reference evidence="14 15" key="1">
    <citation type="submission" date="2020-08" db="EMBL/GenBank/DDBJ databases">
        <title>Genomic Encyclopedia of Type Strains, Phase IV (KMG-IV): sequencing the most valuable type-strain genomes for metagenomic binning, comparative biology and taxonomic classification.</title>
        <authorList>
            <person name="Goeker M."/>
        </authorList>
    </citation>
    <scope>NUCLEOTIDE SEQUENCE [LARGE SCALE GENOMIC DNA]</scope>
    <source>
        <strain evidence="14 15">DSM 24448</strain>
    </source>
</reference>